<dbReference type="Pfam" id="PF01179">
    <property type="entry name" value="Cu_amine_oxid"/>
    <property type="match status" value="2"/>
</dbReference>
<evidence type="ECO:0000313" key="12">
    <source>
        <dbReference type="Proteomes" id="UP000710432"/>
    </source>
</evidence>
<dbReference type="Gene3D" id="2.70.98.20">
    <property type="entry name" value="Copper amine oxidase, catalytic domain"/>
    <property type="match status" value="1"/>
</dbReference>
<dbReference type="GO" id="GO:0005507">
    <property type="term" value="F:copper ion binding"/>
    <property type="evidence" value="ECO:0007669"/>
    <property type="project" value="InterPro"/>
</dbReference>
<dbReference type="GO" id="GO:0052597">
    <property type="term" value="F:diamine oxidase activity"/>
    <property type="evidence" value="ECO:0007669"/>
    <property type="project" value="TreeGrafter"/>
</dbReference>
<comment type="caution">
    <text evidence="11">The sequence shown here is derived from an EMBL/GenBank/DDBJ whole genome shotgun (WGS) entry which is preliminary data.</text>
</comment>
<dbReference type="GO" id="GO:0008131">
    <property type="term" value="F:primary methylamine oxidase activity"/>
    <property type="evidence" value="ECO:0007669"/>
    <property type="project" value="InterPro"/>
</dbReference>
<keyword evidence="4 7" id="KW-0801">TPQ</keyword>
<comment type="cofactor">
    <cofactor evidence="7">
        <name>Cu cation</name>
        <dbReference type="ChEBI" id="CHEBI:23378"/>
    </cofactor>
    <text evidence="7">Contains 1 topaquinone per subunit.</text>
</comment>
<comment type="PTM">
    <text evidence="7">Topaquinone (TPQ) is generated by copper-dependent autoxidation of a specific tyrosyl residue.</text>
</comment>
<sequence>MLVPKKYEVLDFLDNGAIPPLREARVLIYFGTQEYPNVTEYAVGPVEQPMYMRKLSRKGGQELSWASRPMSKVESALLLHTLKIATRPLQEFFFKKKKKEFFFDTTGFTLHDCDSGCLTFTNVAPHAMTFRKHRSWFLLQRLVNGYFLQPTGLEILVDHRSTDVQDWRVKQLWYNGKFYSSPEELAQKFADGEVDTVDLEDPLPKITQQSVQLSTYRPSAEFPVPISKGGPLVFQSSAEFPTSKGDPQVFQSSIPRYSLKHNPVLYGDWRFFKLHSSYGLQLFNVYFGGERFAYEIGVREVMALYRGQTAEGRETKYMATFLDAIHYYDSDCPVLYQRALCIFEMHTGAPLGQRFNSNCRYSFSFSARLNGPTLVLRTTSTIHSHDYLWDFIFHPSGVMEGKMHATGCVHAAFHTPEGLVYSSTKNSFQTLKMRLENITNPWSQRSQQVRPILDKTQSSCERQAAFHFRYQLAVTKYQESERFHSSLYNQNHHWAYPLVFEDFIHNNENIEDKDCNGGCLTFTYVVPHAVESSRYRTWFIPQPFAKGHFLCPHGLKVLVDHGSTDVQDWRGEQLGHKGRFYNNSEQLVQKCADGEVGTVVPEDPLSHAEFPMSISKVGPQGEPNAPRYKLQQSTGLYRHQSIPFHLQLSSGPQIFNELFEVRVPPMRAACERLWHCTEGTHLQACRPSM</sequence>
<keyword evidence="5 7" id="KW-0560">Oxidoreductase</keyword>
<dbReference type="InterPro" id="IPR015798">
    <property type="entry name" value="Cu_amine_oxidase_C"/>
</dbReference>
<dbReference type="PANTHER" id="PTHR10638:SF25">
    <property type="entry name" value="AMINE OXIDASE"/>
    <property type="match status" value="1"/>
</dbReference>
<feature type="domain" description="Copper amine oxidase N2-terminal" evidence="9">
    <location>
        <begin position="1"/>
        <end position="52"/>
    </location>
</feature>
<reference evidence="11" key="1">
    <citation type="submission" date="2020-03" db="EMBL/GenBank/DDBJ databases">
        <title>Studies in the Genomics of Life Span.</title>
        <authorList>
            <person name="Glass D."/>
        </authorList>
    </citation>
    <scope>NUCLEOTIDE SEQUENCE</scope>
    <source>
        <strain evidence="11">LTLLF</strain>
        <tissue evidence="11">Muscle</tissue>
    </source>
</reference>
<evidence type="ECO:0000259" key="9">
    <source>
        <dbReference type="Pfam" id="PF02727"/>
    </source>
</evidence>
<dbReference type="InterPro" id="IPR036460">
    <property type="entry name" value="Cu_amine_oxidase_C_sf"/>
</dbReference>
<evidence type="ECO:0000259" key="10">
    <source>
        <dbReference type="Pfam" id="PF02728"/>
    </source>
</evidence>
<dbReference type="Proteomes" id="UP000710432">
    <property type="component" value="Unassembled WGS sequence"/>
</dbReference>
<dbReference type="InterPro" id="IPR000269">
    <property type="entry name" value="Cu_amine_oxidase"/>
</dbReference>
<evidence type="ECO:0000256" key="4">
    <source>
        <dbReference type="ARBA" id="ARBA00022772"/>
    </source>
</evidence>
<gene>
    <name evidence="11" type="ORF">LTLLF_207250</name>
</gene>
<feature type="domain" description="Copper amine oxidase catalytic" evidence="8">
    <location>
        <begin position="449"/>
        <end position="514"/>
    </location>
</feature>
<name>A0A8J6H0R6_MICOH</name>
<evidence type="ECO:0000256" key="6">
    <source>
        <dbReference type="ARBA" id="ARBA00023008"/>
    </source>
</evidence>
<comment type="cofactor">
    <cofactor evidence="1">
        <name>Cu(2+)</name>
        <dbReference type="ChEBI" id="CHEBI:29036"/>
    </cofactor>
</comment>
<dbReference type="PANTHER" id="PTHR10638">
    <property type="entry name" value="COPPER AMINE OXIDASE"/>
    <property type="match status" value="1"/>
</dbReference>
<dbReference type="PRINTS" id="PR00766">
    <property type="entry name" value="CUDAOXIDASE"/>
</dbReference>
<accession>A0A8J6H0R6</accession>
<evidence type="ECO:0000256" key="5">
    <source>
        <dbReference type="ARBA" id="ARBA00023002"/>
    </source>
</evidence>
<dbReference type="Pfam" id="PF02727">
    <property type="entry name" value="Cu_amine_oxidN2"/>
    <property type="match status" value="1"/>
</dbReference>
<dbReference type="GO" id="GO:0046677">
    <property type="term" value="P:response to antibiotic"/>
    <property type="evidence" value="ECO:0007669"/>
    <property type="project" value="TreeGrafter"/>
</dbReference>
<keyword evidence="6 7" id="KW-0186">Copper</keyword>
<dbReference type="InterPro" id="IPR015802">
    <property type="entry name" value="Cu_amine_oxidase_N3"/>
</dbReference>
<evidence type="ECO:0000256" key="7">
    <source>
        <dbReference type="RuleBase" id="RU000672"/>
    </source>
</evidence>
<dbReference type="AlphaFoldDB" id="A0A8J6H0R6"/>
<dbReference type="GO" id="GO:0005886">
    <property type="term" value="C:plasma membrane"/>
    <property type="evidence" value="ECO:0007669"/>
    <property type="project" value="TreeGrafter"/>
</dbReference>
<dbReference type="Pfam" id="PF02728">
    <property type="entry name" value="Cu_amine_oxidN3"/>
    <property type="match status" value="1"/>
</dbReference>
<dbReference type="Gene3D" id="3.10.450.40">
    <property type="match status" value="3"/>
</dbReference>
<comment type="similarity">
    <text evidence="2 7">Belongs to the copper/topaquinone oxidase family.</text>
</comment>
<evidence type="ECO:0000259" key="8">
    <source>
        <dbReference type="Pfam" id="PF01179"/>
    </source>
</evidence>
<dbReference type="GO" id="GO:0009308">
    <property type="term" value="P:amine metabolic process"/>
    <property type="evidence" value="ECO:0007669"/>
    <property type="project" value="UniProtKB-UniRule"/>
</dbReference>
<evidence type="ECO:0000313" key="11">
    <source>
        <dbReference type="EMBL" id="KAH0520318.1"/>
    </source>
</evidence>
<dbReference type="InterPro" id="IPR015800">
    <property type="entry name" value="Cu_amine_oxidase_N2"/>
</dbReference>
<proteinExistence type="inferred from homology"/>
<evidence type="ECO:0000256" key="1">
    <source>
        <dbReference type="ARBA" id="ARBA00001973"/>
    </source>
</evidence>
<dbReference type="EC" id="1.4.3.-" evidence="7"/>
<protein>
    <recommendedName>
        <fullName evidence="7">Amine oxidase</fullName>
        <ecNumber evidence="7">1.4.3.-</ecNumber>
    </recommendedName>
</protein>
<dbReference type="SUPFAM" id="SSF54416">
    <property type="entry name" value="Amine oxidase N-terminal region"/>
    <property type="match status" value="3"/>
</dbReference>
<evidence type="ECO:0000256" key="2">
    <source>
        <dbReference type="ARBA" id="ARBA00007983"/>
    </source>
</evidence>
<organism evidence="11 12">
    <name type="scientific">Microtus ochrogaster</name>
    <name type="common">Prairie vole</name>
    <dbReference type="NCBI Taxonomy" id="79684"/>
    <lineage>
        <taxon>Eukaryota</taxon>
        <taxon>Metazoa</taxon>
        <taxon>Chordata</taxon>
        <taxon>Craniata</taxon>
        <taxon>Vertebrata</taxon>
        <taxon>Euteleostomi</taxon>
        <taxon>Mammalia</taxon>
        <taxon>Eutheria</taxon>
        <taxon>Euarchontoglires</taxon>
        <taxon>Glires</taxon>
        <taxon>Rodentia</taxon>
        <taxon>Myomorpha</taxon>
        <taxon>Muroidea</taxon>
        <taxon>Cricetidae</taxon>
        <taxon>Arvicolinae</taxon>
        <taxon>Microtus</taxon>
    </lineage>
</organism>
<dbReference type="GO" id="GO:0048038">
    <property type="term" value="F:quinone binding"/>
    <property type="evidence" value="ECO:0007669"/>
    <property type="project" value="InterPro"/>
</dbReference>
<dbReference type="InterPro" id="IPR016182">
    <property type="entry name" value="Cu_amine_oxidase_N-reg"/>
</dbReference>
<keyword evidence="3 7" id="KW-0479">Metal-binding</keyword>
<dbReference type="EMBL" id="JAATJU010001099">
    <property type="protein sequence ID" value="KAH0520318.1"/>
    <property type="molecule type" value="Genomic_DNA"/>
</dbReference>
<dbReference type="SUPFAM" id="SSF49998">
    <property type="entry name" value="Amine oxidase catalytic domain"/>
    <property type="match status" value="1"/>
</dbReference>
<feature type="domain" description="Copper amine oxidase N3-terminal" evidence="10">
    <location>
        <begin position="92"/>
        <end position="177"/>
    </location>
</feature>
<feature type="domain" description="Copper amine oxidase catalytic" evidence="8">
    <location>
        <begin position="311"/>
        <end position="417"/>
    </location>
</feature>
<evidence type="ECO:0000256" key="3">
    <source>
        <dbReference type="ARBA" id="ARBA00022723"/>
    </source>
</evidence>